<dbReference type="FunFam" id="1.20.5.110:FF:000002">
    <property type="entry name" value="Vesicle transport through interaction with t-SNAREsB"/>
    <property type="match status" value="1"/>
</dbReference>
<feature type="non-terminal residue" evidence="10">
    <location>
        <position position="1"/>
    </location>
</feature>
<evidence type="ECO:0000256" key="1">
    <source>
        <dbReference type="ARBA" id="ARBA00004211"/>
    </source>
</evidence>
<keyword evidence="3" id="KW-0813">Transport</keyword>
<evidence type="ECO:0000256" key="2">
    <source>
        <dbReference type="ARBA" id="ARBA00006108"/>
    </source>
</evidence>
<dbReference type="GO" id="GO:0006906">
    <property type="term" value="P:vesicle fusion"/>
    <property type="evidence" value="ECO:0007669"/>
    <property type="project" value="TreeGrafter"/>
</dbReference>
<protein>
    <recommendedName>
        <fullName evidence="12">t-SNARE coiled-coil homology domain-containing protein</fullName>
    </recommendedName>
</protein>
<dbReference type="GO" id="GO:0000149">
    <property type="term" value="F:SNARE binding"/>
    <property type="evidence" value="ECO:0007669"/>
    <property type="project" value="TreeGrafter"/>
</dbReference>
<keyword evidence="7 9" id="KW-0175">Coiled coil</keyword>
<dbReference type="CDD" id="cd15862">
    <property type="entry name" value="SNARE_Vti1"/>
    <property type="match status" value="1"/>
</dbReference>
<dbReference type="GO" id="GO:0015031">
    <property type="term" value="P:protein transport"/>
    <property type="evidence" value="ECO:0007669"/>
    <property type="project" value="UniProtKB-KW"/>
</dbReference>
<name>A0A0J8AX66_BETVV</name>
<keyword evidence="4" id="KW-0812">Transmembrane</keyword>
<dbReference type="GO" id="GO:0005484">
    <property type="term" value="F:SNAP receptor activity"/>
    <property type="evidence" value="ECO:0007669"/>
    <property type="project" value="TreeGrafter"/>
</dbReference>
<evidence type="ECO:0000256" key="3">
    <source>
        <dbReference type="ARBA" id="ARBA00022448"/>
    </source>
</evidence>
<dbReference type="GO" id="GO:0005789">
    <property type="term" value="C:endoplasmic reticulum membrane"/>
    <property type="evidence" value="ECO:0007669"/>
    <property type="project" value="TreeGrafter"/>
</dbReference>
<evidence type="ECO:0000256" key="9">
    <source>
        <dbReference type="SAM" id="Coils"/>
    </source>
</evidence>
<dbReference type="EMBL" id="KQ103613">
    <property type="protein sequence ID" value="KMS93356.1"/>
    <property type="molecule type" value="Genomic_DNA"/>
</dbReference>
<keyword evidence="6" id="KW-1133">Transmembrane helix</keyword>
<dbReference type="Gene3D" id="1.20.5.110">
    <property type="match status" value="1"/>
</dbReference>
<dbReference type="GO" id="GO:0031201">
    <property type="term" value="C:SNARE complex"/>
    <property type="evidence" value="ECO:0007669"/>
    <property type="project" value="TreeGrafter"/>
</dbReference>
<evidence type="ECO:0000313" key="10">
    <source>
        <dbReference type="EMBL" id="KMS93356.1"/>
    </source>
</evidence>
<evidence type="ECO:0000256" key="8">
    <source>
        <dbReference type="ARBA" id="ARBA00023136"/>
    </source>
</evidence>
<organism evidence="10 11">
    <name type="scientific">Beta vulgaris subsp. vulgaris</name>
    <name type="common">Beet</name>
    <dbReference type="NCBI Taxonomy" id="3555"/>
    <lineage>
        <taxon>Eukaryota</taxon>
        <taxon>Viridiplantae</taxon>
        <taxon>Streptophyta</taxon>
        <taxon>Embryophyta</taxon>
        <taxon>Tracheophyta</taxon>
        <taxon>Spermatophyta</taxon>
        <taxon>Magnoliopsida</taxon>
        <taxon>eudicotyledons</taxon>
        <taxon>Gunneridae</taxon>
        <taxon>Pentapetalae</taxon>
        <taxon>Caryophyllales</taxon>
        <taxon>Chenopodiaceae</taxon>
        <taxon>Betoideae</taxon>
        <taxon>Beta</taxon>
    </lineage>
</organism>
<keyword evidence="11" id="KW-1185">Reference proteome</keyword>
<dbReference type="GO" id="GO:0012507">
    <property type="term" value="C:ER to Golgi transport vesicle membrane"/>
    <property type="evidence" value="ECO:0007669"/>
    <property type="project" value="TreeGrafter"/>
</dbReference>
<comment type="subcellular location">
    <subcellularLocation>
        <location evidence="1">Membrane</location>
        <topology evidence="1">Single-pass type IV membrane protein</topology>
    </subcellularLocation>
</comment>
<comment type="similarity">
    <text evidence="2">Belongs to the VTI1 family.</text>
</comment>
<keyword evidence="5" id="KW-0653">Protein transport</keyword>
<gene>
    <name evidence="10" type="ORF">BVRB_032310</name>
</gene>
<keyword evidence="8" id="KW-0472">Membrane</keyword>
<evidence type="ECO:0000256" key="7">
    <source>
        <dbReference type="ARBA" id="ARBA00023054"/>
    </source>
</evidence>
<dbReference type="Proteomes" id="UP000035740">
    <property type="component" value="Unassembled WGS sequence"/>
</dbReference>
<dbReference type="GO" id="GO:0031902">
    <property type="term" value="C:late endosome membrane"/>
    <property type="evidence" value="ECO:0007669"/>
    <property type="project" value="TreeGrafter"/>
</dbReference>
<dbReference type="AlphaFoldDB" id="A0A0J8AX66"/>
<proteinExistence type="inferred from homology"/>
<evidence type="ECO:0000256" key="5">
    <source>
        <dbReference type="ARBA" id="ARBA00022927"/>
    </source>
</evidence>
<sequence length="135" mass="15466">EKLADAEAMLKLMKAEIRTLAPPDKDQWQQRAKQIEARLKRAQLIGNKSDPVRGQSKAVNNPNDEIAASAQRQKDMLLEAKRQLEETEQVGAQTMQDLAKQREVIMKTQQNVSAINQDLDHSSRIMSRMSKWWRG</sequence>
<dbReference type="Pfam" id="PF12352">
    <property type="entry name" value="V-SNARE_C"/>
    <property type="match status" value="1"/>
</dbReference>
<dbReference type="GO" id="GO:0005794">
    <property type="term" value="C:Golgi apparatus"/>
    <property type="evidence" value="ECO:0007669"/>
    <property type="project" value="TreeGrafter"/>
</dbReference>
<reference evidence="10 11" key="1">
    <citation type="journal article" date="2014" name="Nature">
        <title>The genome of the recently domesticated crop plant sugar beet (Beta vulgaris).</title>
        <authorList>
            <person name="Dohm J.C."/>
            <person name="Minoche A.E."/>
            <person name="Holtgrawe D."/>
            <person name="Capella-Gutierrez S."/>
            <person name="Zakrzewski F."/>
            <person name="Tafer H."/>
            <person name="Rupp O."/>
            <person name="Sorensen T.R."/>
            <person name="Stracke R."/>
            <person name="Reinhardt R."/>
            <person name="Goesmann A."/>
            <person name="Kraft T."/>
            <person name="Schulz B."/>
            <person name="Stadler P.F."/>
            <person name="Schmidt T."/>
            <person name="Gabaldon T."/>
            <person name="Lehrach H."/>
            <person name="Weisshaar B."/>
            <person name="Himmelbauer H."/>
        </authorList>
    </citation>
    <scope>NUCLEOTIDE SEQUENCE [LARGE SCALE GENOMIC DNA]</scope>
    <source>
        <tissue evidence="10">Taproot</tissue>
    </source>
</reference>
<evidence type="ECO:0008006" key="12">
    <source>
        <dbReference type="Google" id="ProtNLM"/>
    </source>
</evidence>
<evidence type="ECO:0000256" key="6">
    <source>
        <dbReference type="ARBA" id="ARBA00022989"/>
    </source>
</evidence>
<accession>A0A0J8AX66</accession>
<dbReference type="Gramene" id="KMS93356">
    <property type="protein sequence ID" value="KMS93356"/>
    <property type="gene ID" value="BVRB_032310"/>
</dbReference>
<evidence type="ECO:0000313" key="11">
    <source>
        <dbReference type="Proteomes" id="UP000035740"/>
    </source>
</evidence>
<dbReference type="OrthoDB" id="430637at2759"/>
<feature type="coiled-coil region" evidence="9">
    <location>
        <begin position="25"/>
        <end position="90"/>
    </location>
</feature>
<evidence type="ECO:0000256" key="4">
    <source>
        <dbReference type="ARBA" id="ARBA00022692"/>
    </source>
</evidence>
<dbReference type="PANTHER" id="PTHR21230">
    <property type="entry name" value="VESICLE TRANSPORT V-SNARE PROTEIN VTI1-RELATED"/>
    <property type="match status" value="1"/>
</dbReference>
<dbReference type="SUPFAM" id="SSF58038">
    <property type="entry name" value="SNARE fusion complex"/>
    <property type="match status" value="1"/>
</dbReference>